<dbReference type="PANTHER" id="PTHR23117:SF13">
    <property type="entry name" value="GUANYLATE KINASE"/>
    <property type="match status" value="1"/>
</dbReference>
<evidence type="ECO:0000256" key="2">
    <source>
        <dbReference type="ARBA" id="ARBA00004496"/>
    </source>
</evidence>
<evidence type="ECO:0000256" key="12">
    <source>
        <dbReference type="ARBA" id="ARBA00048594"/>
    </source>
</evidence>
<dbReference type="EC" id="2.7.4.8" evidence="4 13"/>
<name>A0A126V305_9RHOB</name>
<accession>A0A126V305</accession>
<dbReference type="InterPro" id="IPR027417">
    <property type="entry name" value="P-loop_NTPase"/>
</dbReference>
<dbReference type="InterPro" id="IPR008144">
    <property type="entry name" value="Guanylate_kin-like_dom"/>
</dbReference>
<keyword evidence="6 13" id="KW-0963">Cytoplasm</keyword>
<organism evidence="15 16">
    <name type="scientific">Falsihalocynthiibacter arcticus</name>
    <dbReference type="NCBI Taxonomy" id="1579316"/>
    <lineage>
        <taxon>Bacteria</taxon>
        <taxon>Pseudomonadati</taxon>
        <taxon>Pseudomonadota</taxon>
        <taxon>Alphaproteobacteria</taxon>
        <taxon>Rhodobacterales</taxon>
        <taxon>Roseobacteraceae</taxon>
        <taxon>Falsihalocynthiibacter</taxon>
    </lineage>
</organism>
<comment type="function">
    <text evidence="1 13">Essential for recycling GMP and indirectly, cGMP.</text>
</comment>
<dbReference type="Proteomes" id="UP000070371">
    <property type="component" value="Chromosome"/>
</dbReference>
<dbReference type="PROSITE" id="PS50052">
    <property type="entry name" value="GUANYLATE_KINASE_2"/>
    <property type="match status" value="1"/>
</dbReference>
<comment type="catalytic activity">
    <reaction evidence="12 13">
        <text>GMP + ATP = GDP + ADP</text>
        <dbReference type="Rhea" id="RHEA:20780"/>
        <dbReference type="ChEBI" id="CHEBI:30616"/>
        <dbReference type="ChEBI" id="CHEBI:58115"/>
        <dbReference type="ChEBI" id="CHEBI:58189"/>
        <dbReference type="ChEBI" id="CHEBI:456216"/>
        <dbReference type="EC" id="2.7.4.8"/>
    </reaction>
</comment>
<evidence type="ECO:0000256" key="13">
    <source>
        <dbReference type="HAMAP-Rule" id="MF_00328"/>
    </source>
</evidence>
<dbReference type="Gene3D" id="3.40.50.300">
    <property type="entry name" value="P-loop containing nucleotide triphosphate hydrolases"/>
    <property type="match status" value="1"/>
</dbReference>
<comment type="subcellular location">
    <subcellularLocation>
        <location evidence="2 13">Cytoplasm</location>
    </subcellularLocation>
</comment>
<evidence type="ECO:0000256" key="4">
    <source>
        <dbReference type="ARBA" id="ARBA00012961"/>
    </source>
</evidence>
<reference evidence="15 16" key="1">
    <citation type="submission" date="2016-02" db="EMBL/GenBank/DDBJ databases">
        <title>Complete genome sequence of Halocynthiibacter arcticus PAMC 20958t from arctic marine sediment.</title>
        <authorList>
            <person name="Lee Y.M."/>
            <person name="Baek K."/>
            <person name="Lee H.K."/>
            <person name="Shin S.C."/>
        </authorList>
    </citation>
    <scope>NUCLEOTIDE SEQUENCE [LARGE SCALE GENOMIC DNA]</scope>
    <source>
        <strain evidence="15">PAMC 20958</strain>
    </source>
</reference>
<keyword evidence="10 13" id="KW-0067">ATP-binding</keyword>
<dbReference type="HAMAP" id="MF_00328">
    <property type="entry name" value="Guanylate_kinase"/>
    <property type="match status" value="1"/>
</dbReference>
<evidence type="ECO:0000256" key="5">
    <source>
        <dbReference type="ARBA" id="ARBA00016296"/>
    </source>
</evidence>
<dbReference type="FunFam" id="3.30.63.10:FF:000005">
    <property type="entry name" value="Guanylate kinase"/>
    <property type="match status" value="1"/>
</dbReference>
<evidence type="ECO:0000259" key="14">
    <source>
        <dbReference type="PROSITE" id="PS50052"/>
    </source>
</evidence>
<evidence type="ECO:0000256" key="11">
    <source>
        <dbReference type="ARBA" id="ARBA00030128"/>
    </source>
</evidence>
<dbReference type="EMBL" id="CP014327">
    <property type="protein sequence ID" value="AML52670.1"/>
    <property type="molecule type" value="Genomic_DNA"/>
</dbReference>
<keyword evidence="7 13" id="KW-0808">Transferase</keyword>
<comment type="similarity">
    <text evidence="3 13">Belongs to the guanylate kinase family.</text>
</comment>
<evidence type="ECO:0000256" key="7">
    <source>
        <dbReference type="ARBA" id="ARBA00022679"/>
    </source>
</evidence>
<evidence type="ECO:0000256" key="9">
    <source>
        <dbReference type="ARBA" id="ARBA00022777"/>
    </source>
</evidence>
<dbReference type="PANTHER" id="PTHR23117">
    <property type="entry name" value="GUANYLATE KINASE-RELATED"/>
    <property type="match status" value="1"/>
</dbReference>
<dbReference type="SMART" id="SM00072">
    <property type="entry name" value="GuKc"/>
    <property type="match status" value="1"/>
</dbReference>
<evidence type="ECO:0000313" key="15">
    <source>
        <dbReference type="EMBL" id="AML52670.1"/>
    </source>
</evidence>
<dbReference type="InterPro" id="IPR008145">
    <property type="entry name" value="GK/Ca_channel_bsu"/>
</dbReference>
<dbReference type="Pfam" id="PF00625">
    <property type="entry name" value="Guanylate_kin"/>
    <property type="match status" value="1"/>
</dbReference>
<evidence type="ECO:0000313" key="16">
    <source>
        <dbReference type="Proteomes" id="UP000070371"/>
    </source>
</evidence>
<dbReference type="SUPFAM" id="SSF52540">
    <property type="entry name" value="P-loop containing nucleoside triphosphate hydrolases"/>
    <property type="match status" value="1"/>
</dbReference>
<evidence type="ECO:0000256" key="8">
    <source>
        <dbReference type="ARBA" id="ARBA00022741"/>
    </source>
</evidence>
<evidence type="ECO:0000256" key="6">
    <source>
        <dbReference type="ARBA" id="ARBA00022490"/>
    </source>
</evidence>
<dbReference type="GO" id="GO:0004385">
    <property type="term" value="F:GMP kinase activity"/>
    <property type="evidence" value="ECO:0007669"/>
    <property type="project" value="UniProtKB-UniRule"/>
</dbReference>
<proteinExistence type="inferred from homology"/>
<evidence type="ECO:0000256" key="3">
    <source>
        <dbReference type="ARBA" id="ARBA00005790"/>
    </source>
</evidence>
<dbReference type="InterPro" id="IPR017665">
    <property type="entry name" value="Guanylate_kinase"/>
</dbReference>
<dbReference type="GO" id="GO:0005829">
    <property type="term" value="C:cytosol"/>
    <property type="evidence" value="ECO:0007669"/>
    <property type="project" value="TreeGrafter"/>
</dbReference>
<dbReference type="Gene3D" id="3.30.63.10">
    <property type="entry name" value="Guanylate Kinase phosphate binding domain"/>
    <property type="match status" value="1"/>
</dbReference>
<feature type="domain" description="Guanylate kinase-like" evidence="14">
    <location>
        <begin position="11"/>
        <end position="191"/>
    </location>
</feature>
<keyword evidence="16" id="KW-1185">Reference proteome</keyword>
<dbReference type="CDD" id="cd00071">
    <property type="entry name" value="GMPK"/>
    <property type="match status" value="1"/>
</dbReference>
<gene>
    <name evidence="13" type="primary">gmk</name>
    <name evidence="15" type="ORF">RC74_16620</name>
</gene>
<protein>
    <recommendedName>
        <fullName evidence="5 13">Guanylate kinase</fullName>
        <ecNumber evidence="4 13">2.7.4.8</ecNumber>
    </recommendedName>
    <alternativeName>
        <fullName evidence="11 13">GMP kinase</fullName>
    </alternativeName>
</protein>
<sequence length="218" mass="24778">MTEDLAKDRRGILIILSSPSGAGKSTLSKRLMAWDSSIKFSVSATTRAPRAGEEHGREYYFYSKDDFQASVANNEMLEHAQVFDNFYGSPKAPVIAALQSGRDVLFDIDWQGGQQVRNSVRAEDVVSIFVLPPSIAELERRLIAREQDSAEVIDVRMKRSKDEISHWAEYDYVLVNRDVDQAENDVRAIVTAERLRRSRQIGLVDLVRNLNTEFEERP</sequence>
<dbReference type="RefSeq" id="WP_039003409.1">
    <property type="nucleotide sequence ID" value="NZ_CP014327.1"/>
</dbReference>
<dbReference type="STRING" id="1579316.RC74_16620"/>
<dbReference type="AlphaFoldDB" id="A0A126V305"/>
<feature type="binding site" evidence="13">
    <location>
        <begin position="18"/>
        <end position="25"/>
    </location>
    <ligand>
        <name>ATP</name>
        <dbReference type="ChEBI" id="CHEBI:30616"/>
    </ligand>
</feature>
<dbReference type="GO" id="GO:0005524">
    <property type="term" value="F:ATP binding"/>
    <property type="evidence" value="ECO:0007669"/>
    <property type="project" value="UniProtKB-UniRule"/>
</dbReference>
<keyword evidence="8 13" id="KW-0547">Nucleotide-binding</keyword>
<dbReference type="NCBIfam" id="TIGR03263">
    <property type="entry name" value="guanyl_kin"/>
    <property type="match status" value="1"/>
</dbReference>
<dbReference type="OrthoDB" id="9808150at2"/>
<keyword evidence="9 13" id="KW-0418">Kinase</keyword>
<dbReference type="KEGG" id="hat:RC74_16620"/>
<evidence type="ECO:0000256" key="1">
    <source>
        <dbReference type="ARBA" id="ARBA00003531"/>
    </source>
</evidence>
<evidence type="ECO:0000256" key="10">
    <source>
        <dbReference type="ARBA" id="ARBA00022840"/>
    </source>
</evidence>